<evidence type="ECO:0000313" key="2">
    <source>
        <dbReference type="Proteomes" id="UP001595191"/>
    </source>
</evidence>
<keyword evidence="2" id="KW-1185">Reference proteome</keyword>
<sequence length="164" mass="18944">MNKLLFIPVLVFLFSGCNQNKDADPIDDSSTFLITAGEWPKKSSVNTKAQLVLNEWAEYKALDASFDALYTVENREDLILIVEDLIEKQKLLEASEHPEVFDRPQIKSRMKVFKTFFLKIKGNLEYRLDIEEPVLETIEAYNALRNQFNVVVNNTLDTKLILDE</sequence>
<dbReference type="EMBL" id="JBHFPV010000001">
    <property type="protein sequence ID" value="MFH6602772.1"/>
    <property type="molecule type" value="Genomic_DNA"/>
</dbReference>
<comment type="caution">
    <text evidence="1">The sequence shown here is derived from an EMBL/GenBank/DDBJ whole genome shotgun (WGS) entry which is preliminary data.</text>
</comment>
<evidence type="ECO:0000313" key="1">
    <source>
        <dbReference type="EMBL" id="MFH6602772.1"/>
    </source>
</evidence>
<name>A0ACC7LMH1_9FLAO</name>
<accession>A0ACC7LMH1</accession>
<organism evidence="1 2">
    <name type="scientific">Meishania litoralis</name>
    <dbReference type="NCBI Taxonomy" id="3434685"/>
    <lineage>
        <taxon>Bacteria</taxon>
        <taxon>Pseudomonadati</taxon>
        <taxon>Bacteroidota</taxon>
        <taxon>Flavobacteriia</taxon>
        <taxon>Flavobacteriales</taxon>
        <taxon>Flavobacteriaceae</taxon>
        <taxon>Meishania</taxon>
    </lineage>
</organism>
<protein>
    <submittedName>
        <fullName evidence="1">Uncharacterized protein</fullName>
    </submittedName>
</protein>
<dbReference type="Proteomes" id="UP001595191">
    <property type="component" value="Unassembled WGS sequence"/>
</dbReference>
<proteinExistence type="predicted"/>
<reference evidence="1" key="1">
    <citation type="submission" date="2024-09" db="EMBL/GenBank/DDBJ databases">
        <authorList>
            <person name="Liu J."/>
        </authorList>
    </citation>
    <scope>NUCLEOTIDE SEQUENCE</scope>
    <source>
        <strain evidence="1">NBU2967</strain>
    </source>
</reference>
<gene>
    <name evidence="1" type="ORF">ACEZ3G_04735</name>
</gene>